<evidence type="ECO:0000313" key="2">
    <source>
        <dbReference type="WBParaSite" id="nRc.2.0.1.t05863-RA"/>
    </source>
</evidence>
<proteinExistence type="predicted"/>
<reference evidence="2" key="1">
    <citation type="submission" date="2022-11" db="UniProtKB">
        <authorList>
            <consortium name="WormBaseParasite"/>
        </authorList>
    </citation>
    <scope>IDENTIFICATION</scope>
</reference>
<dbReference type="WBParaSite" id="nRc.2.0.1.t05863-RA">
    <property type="protein sequence ID" value="nRc.2.0.1.t05863-RA"/>
    <property type="gene ID" value="nRc.2.0.1.g05863"/>
</dbReference>
<evidence type="ECO:0000313" key="1">
    <source>
        <dbReference type="Proteomes" id="UP000887565"/>
    </source>
</evidence>
<dbReference type="Proteomes" id="UP000887565">
    <property type="component" value="Unplaced"/>
</dbReference>
<dbReference type="AlphaFoldDB" id="A0A915HWR3"/>
<sequence>MEAVILAVKNIEVADVGVIAALIVGDAAIIEEGLFGKILSQSKKLIQIKKGDVDKNIQNMIPEQMGQ</sequence>
<keyword evidence="1" id="KW-1185">Reference proteome</keyword>
<protein>
    <submittedName>
        <fullName evidence="2">Uncharacterized protein</fullName>
    </submittedName>
</protein>
<name>A0A915HWR3_ROMCU</name>
<accession>A0A915HWR3</accession>
<organism evidence="1 2">
    <name type="scientific">Romanomermis culicivorax</name>
    <name type="common">Nematode worm</name>
    <dbReference type="NCBI Taxonomy" id="13658"/>
    <lineage>
        <taxon>Eukaryota</taxon>
        <taxon>Metazoa</taxon>
        <taxon>Ecdysozoa</taxon>
        <taxon>Nematoda</taxon>
        <taxon>Enoplea</taxon>
        <taxon>Dorylaimia</taxon>
        <taxon>Mermithida</taxon>
        <taxon>Mermithoidea</taxon>
        <taxon>Mermithidae</taxon>
        <taxon>Romanomermis</taxon>
    </lineage>
</organism>